<evidence type="ECO:0000313" key="2">
    <source>
        <dbReference type="EMBL" id="OIJ04724.1"/>
    </source>
</evidence>
<dbReference type="Proteomes" id="UP000180175">
    <property type="component" value="Chromosome"/>
</dbReference>
<dbReference type="OrthoDB" id="2456726at2"/>
<sequence>MFFRNPHHQFPYHHPYHQNMQPYYYQNHYQQPYQYGPYYSPTAYPPPNLQGQQQISQTPQGEQNQQPTQNSQPGLFTGPDGTFDFQKAVSQFDQMMKTANQVSPIMKQLGSLFTPKK</sequence>
<dbReference type="AlphaFoldDB" id="A0A1S2KX74"/>
<dbReference type="KEGG" id="aia:AWH56_016265"/>
<gene>
    <name evidence="4" type="ORF">AWH56_016265</name>
    <name evidence="3" type="ORF">AWH56_09655</name>
    <name evidence="2" type="ORF">AWH56_22385</name>
</gene>
<feature type="compositionally biased region" description="Low complexity" evidence="1">
    <location>
        <begin position="50"/>
        <end position="63"/>
    </location>
</feature>
<reference evidence="4 5" key="3">
    <citation type="journal article" date="2019" name="Int. J. Syst. Evol. Microbiol.">
        <title>Anaerobacillus isosaccharinicus sp. nov., an alkaliphilic bacterium which degrades isosaccharinic acid.</title>
        <authorList>
            <person name="Bassil N.M."/>
            <person name="Lloyd J.R."/>
        </authorList>
    </citation>
    <scope>NUCLEOTIDE SEQUENCE [LARGE SCALE GENOMIC DNA]</scope>
    <source>
        <strain evidence="4 5">NB2006</strain>
    </source>
</reference>
<dbReference type="RefSeq" id="WP_071316953.1">
    <property type="nucleotide sequence ID" value="NZ_CP063356.2"/>
</dbReference>
<feature type="region of interest" description="Disordered" evidence="1">
    <location>
        <begin position="36"/>
        <end position="83"/>
    </location>
</feature>
<evidence type="ECO:0000313" key="5">
    <source>
        <dbReference type="Proteomes" id="UP000180175"/>
    </source>
</evidence>
<dbReference type="EMBL" id="LQXD01000197">
    <property type="protein sequence ID" value="OIJ04724.1"/>
    <property type="molecule type" value="Genomic_DNA"/>
</dbReference>
<organism evidence="2 5">
    <name type="scientific">Anaerobacillus isosaccharinicus</name>
    <dbReference type="NCBI Taxonomy" id="1532552"/>
    <lineage>
        <taxon>Bacteria</taxon>
        <taxon>Bacillati</taxon>
        <taxon>Bacillota</taxon>
        <taxon>Bacilli</taxon>
        <taxon>Bacillales</taxon>
        <taxon>Bacillaceae</taxon>
        <taxon>Anaerobacillus</taxon>
    </lineage>
</organism>
<dbReference type="EMBL" id="LQXD01000082">
    <property type="protein sequence ID" value="OIJ19159.1"/>
    <property type="molecule type" value="Genomic_DNA"/>
</dbReference>
<evidence type="ECO:0000256" key="1">
    <source>
        <dbReference type="SAM" id="MobiDB-lite"/>
    </source>
</evidence>
<dbReference type="InterPro" id="IPR025555">
    <property type="entry name" value="YppG"/>
</dbReference>
<keyword evidence="5" id="KW-1185">Reference proteome</keyword>
<dbReference type="EMBL" id="CP063356">
    <property type="protein sequence ID" value="QOY34276.1"/>
    <property type="molecule type" value="Genomic_DNA"/>
</dbReference>
<feature type="compositionally biased region" description="Polar residues" evidence="1">
    <location>
        <begin position="64"/>
        <end position="74"/>
    </location>
</feature>
<evidence type="ECO:0000313" key="3">
    <source>
        <dbReference type="EMBL" id="OIJ19159.1"/>
    </source>
</evidence>
<dbReference type="Pfam" id="PF14179">
    <property type="entry name" value="YppG"/>
    <property type="match status" value="1"/>
</dbReference>
<proteinExistence type="predicted"/>
<protein>
    <recommendedName>
        <fullName evidence="6">Spore coat protein</fullName>
    </recommendedName>
</protein>
<evidence type="ECO:0008006" key="6">
    <source>
        <dbReference type="Google" id="ProtNLM"/>
    </source>
</evidence>
<reference evidence="4" key="4">
    <citation type="submission" date="2020-10" db="EMBL/GenBank/DDBJ databases">
        <authorList>
            <person name="Bassil N.M."/>
            <person name="Lloyd J.R."/>
        </authorList>
    </citation>
    <scope>NUCLEOTIDE SEQUENCE</scope>
    <source>
        <strain evidence="4">NB2006</strain>
    </source>
</reference>
<reference evidence="4 5" key="2">
    <citation type="journal article" date="2017" name="Genome Announc.">
        <title>Draft Genome Sequences of Four Alkaliphilic Bacteria Belonging to the Anaerobacillus Genus.</title>
        <authorList>
            <person name="Bassil N.M."/>
            <person name="Lloyd J.R."/>
        </authorList>
    </citation>
    <scope>NUCLEOTIDE SEQUENCE [LARGE SCALE GENOMIC DNA]</scope>
    <source>
        <strain evidence="4 5">NB2006</strain>
    </source>
</reference>
<evidence type="ECO:0000313" key="4">
    <source>
        <dbReference type="EMBL" id="QOY34276.1"/>
    </source>
</evidence>
<accession>A0A1S2KX74</accession>
<name>A0A1S2KX74_9BACI</name>
<reference evidence="2 5" key="1">
    <citation type="submission" date="2016-10" db="EMBL/GenBank/DDBJ databases">
        <title>Draft genome sequences of four alkaliphilic bacteria belonging to the Anaerobacillus genus.</title>
        <authorList>
            <person name="Bassil N.M."/>
            <person name="Lloyd J.R."/>
        </authorList>
    </citation>
    <scope>NUCLEOTIDE SEQUENCE [LARGE SCALE GENOMIC DNA]</scope>
    <source>
        <strain evidence="2 5">NB2006</strain>
    </source>
</reference>